<sequence length="226" mass="25836">MSFYRTPKKLFASSKHEWSSEEAPVANLKMKLKTNSMQRSEIKAHTKERDQLYEDIVQFLASKDAQKVRKNLNLERLESRVEERLVEIKMKEPSVPKQKSKKLVFYDPKSLPPPLPMSSVQEEELRARRLEAEKKRSFDGPSESKNNSRRKTLDNNAVVQEDNLEALLFASLPRAMVRSSKEQSAYQSRHAFQSQPTSPVSGKPPPGLDNRGRTNSSPVKPCVSQL</sequence>
<dbReference type="AlphaFoldDB" id="A0ABD2QFD0"/>
<feature type="region of interest" description="Disordered" evidence="1">
    <location>
        <begin position="92"/>
        <end position="158"/>
    </location>
</feature>
<evidence type="ECO:0000256" key="1">
    <source>
        <dbReference type="SAM" id="MobiDB-lite"/>
    </source>
</evidence>
<organism evidence="2 3">
    <name type="scientific">Cichlidogyrus casuarinus</name>
    <dbReference type="NCBI Taxonomy" id="1844966"/>
    <lineage>
        <taxon>Eukaryota</taxon>
        <taxon>Metazoa</taxon>
        <taxon>Spiralia</taxon>
        <taxon>Lophotrochozoa</taxon>
        <taxon>Platyhelminthes</taxon>
        <taxon>Monogenea</taxon>
        <taxon>Monopisthocotylea</taxon>
        <taxon>Dactylogyridea</taxon>
        <taxon>Ancyrocephalidae</taxon>
        <taxon>Cichlidogyrus</taxon>
    </lineage>
</organism>
<feature type="compositionally biased region" description="Polar residues" evidence="1">
    <location>
        <begin position="182"/>
        <end position="200"/>
    </location>
</feature>
<feature type="compositionally biased region" description="Basic and acidic residues" evidence="1">
    <location>
        <begin position="123"/>
        <end position="138"/>
    </location>
</feature>
<dbReference type="Proteomes" id="UP001626550">
    <property type="component" value="Unassembled WGS sequence"/>
</dbReference>
<keyword evidence="3" id="KW-1185">Reference proteome</keyword>
<evidence type="ECO:0000313" key="3">
    <source>
        <dbReference type="Proteomes" id="UP001626550"/>
    </source>
</evidence>
<protein>
    <submittedName>
        <fullName evidence="2">Uncharacterized protein</fullName>
    </submittedName>
</protein>
<evidence type="ECO:0000313" key="2">
    <source>
        <dbReference type="EMBL" id="KAL3318012.1"/>
    </source>
</evidence>
<accession>A0ABD2QFD0</accession>
<reference evidence="2 3" key="1">
    <citation type="submission" date="2024-11" db="EMBL/GenBank/DDBJ databases">
        <title>Adaptive evolution of stress response genes in parasites aligns with host niche diversity.</title>
        <authorList>
            <person name="Hahn C."/>
            <person name="Resl P."/>
        </authorList>
    </citation>
    <scope>NUCLEOTIDE SEQUENCE [LARGE SCALE GENOMIC DNA]</scope>
    <source>
        <strain evidence="2">EGGRZ-B1_66</strain>
        <tissue evidence="2">Body</tissue>
    </source>
</reference>
<comment type="caution">
    <text evidence="2">The sequence shown here is derived from an EMBL/GenBank/DDBJ whole genome shotgun (WGS) entry which is preliminary data.</text>
</comment>
<proteinExistence type="predicted"/>
<dbReference type="EMBL" id="JBJKFK010000299">
    <property type="protein sequence ID" value="KAL3318012.1"/>
    <property type="molecule type" value="Genomic_DNA"/>
</dbReference>
<feature type="compositionally biased region" description="Polar residues" evidence="1">
    <location>
        <begin position="213"/>
        <end position="226"/>
    </location>
</feature>
<gene>
    <name evidence="2" type="ORF">Ciccas_003332</name>
</gene>
<name>A0ABD2QFD0_9PLAT</name>
<feature type="region of interest" description="Disordered" evidence="1">
    <location>
        <begin position="178"/>
        <end position="226"/>
    </location>
</feature>